<dbReference type="Pfam" id="PF04055">
    <property type="entry name" value="Radical_SAM"/>
    <property type="match status" value="1"/>
</dbReference>
<accession>A0A0F0CS65</accession>
<organism evidence="9 10">
    <name type="scientific">Candidatus Omnitrophus magneticus</name>
    <dbReference type="NCBI Taxonomy" id="1609969"/>
    <lineage>
        <taxon>Bacteria</taxon>
        <taxon>Pseudomonadati</taxon>
        <taxon>Candidatus Omnitrophota</taxon>
        <taxon>Candidatus Omnitrophus</taxon>
    </lineage>
</organism>
<dbReference type="InterPro" id="IPR058240">
    <property type="entry name" value="rSAM_sf"/>
</dbReference>
<dbReference type="SFLD" id="SFLDF00319">
    <property type="entry name" value="Fe_hydrogenase_maturase_(HydG"/>
    <property type="match status" value="1"/>
</dbReference>
<gene>
    <name evidence="9" type="ORF">OMAG_001281</name>
</gene>
<dbReference type="GO" id="GO:0044272">
    <property type="term" value="P:sulfur compound biosynthetic process"/>
    <property type="evidence" value="ECO:0007669"/>
    <property type="project" value="UniProtKB-ARBA"/>
</dbReference>
<evidence type="ECO:0000313" key="9">
    <source>
        <dbReference type="EMBL" id="KJJ84834.1"/>
    </source>
</evidence>
<reference evidence="9 10" key="1">
    <citation type="submission" date="2015-02" db="EMBL/GenBank/DDBJ databases">
        <title>Single-cell genomics of uncultivated deep-branching MTB reveals a conserved set of magnetosome genes.</title>
        <authorList>
            <person name="Kolinko S."/>
            <person name="Richter M."/>
            <person name="Glockner F.O."/>
            <person name="Brachmann A."/>
            <person name="Schuler D."/>
        </authorList>
    </citation>
    <scope>NUCLEOTIDE SEQUENCE [LARGE SCALE GENOMIC DNA]</scope>
    <source>
        <strain evidence="9">SKK-01</strain>
    </source>
</reference>
<dbReference type="EMBL" id="JYNY01000249">
    <property type="protein sequence ID" value="KJJ84834.1"/>
    <property type="molecule type" value="Genomic_DNA"/>
</dbReference>
<evidence type="ECO:0000256" key="1">
    <source>
        <dbReference type="ARBA" id="ARBA00001966"/>
    </source>
</evidence>
<comment type="caution">
    <text evidence="9">The sequence shown here is derived from an EMBL/GenBank/DDBJ whole genome shotgun (WGS) entry which is preliminary data.</text>
</comment>
<dbReference type="AlphaFoldDB" id="A0A0F0CS65"/>
<dbReference type="InterPro" id="IPR007197">
    <property type="entry name" value="rSAM"/>
</dbReference>
<dbReference type="SFLD" id="SFLDS00029">
    <property type="entry name" value="Radical_SAM"/>
    <property type="match status" value="1"/>
</dbReference>
<dbReference type="InterPro" id="IPR006638">
    <property type="entry name" value="Elp3/MiaA/NifB-like_rSAM"/>
</dbReference>
<dbReference type="SMART" id="SM00729">
    <property type="entry name" value="Elp3"/>
    <property type="match status" value="1"/>
</dbReference>
<evidence type="ECO:0000256" key="4">
    <source>
        <dbReference type="ARBA" id="ARBA00022723"/>
    </source>
</evidence>
<dbReference type="Proteomes" id="UP000033428">
    <property type="component" value="Unassembled WGS sequence"/>
</dbReference>
<dbReference type="GO" id="GO:0046872">
    <property type="term" value="F:metal ion binding"/>
    <property type="evidence" value="ECO:0007669"/>
    <property type="project" value="UniProtKB-KW"/>
</dbReference>
<keyword evidence="2" id="KW-0004">4Fe-4S</keyword>
<evidence type="ECO:0000256" key="2">
    <source>
        <dbReference type="ARBA" id="ARBA00022485"/>
    </source>
</evidence>
<dbReference type="PATRIC" id="fig|1609969.3.peg.1368"/>
<dbReference type="Gene3D" id="3.20.20.70">
    <property type="entry name" value="Aldolase class I"/>
    <property type="match status" value="1"/>
</dbReference>
<dbReference type="InterPro" id="IPR024007">
    <property type="entry name" value="FeFe-hyd_mat_HydG"/>
</dbReference>
<dbReference type="SMART" id="SM00876">
    <property type="entry name" value="BATS"/>
    <property type="match status" value="1"/>
</dbReference>
<keyword evidence="5" id="KW-0408">Iron</keyword>
<evidence type="ECO:0000256" key="6">
    <source>
        <dbReference type="ARBA" id="ARBA00023014"/>
    </source>
</evidence>
<evidence type="ECO:0000256" key="5">
    <source>
        <dbReference type="ARBA" id="ARBA00023004"/>
    </source>
</evidence>
<dbReference type="PROSITE" id="PS51918">
    <property type="entry name" value="RADICAL_SAM"/>
    <property type="match status" value="1"/>
</dbReference>
<comment type="cofactor">
    <cofactor evidence="1">
        <name>[4Fe-4S] cluster</name>
        <dbReference type="ChEBI" id="CHEBI:49883"/>
    </cofactor>
</comment>
<dbReference type="SFLD" id="SFLDG01081">
    <property type="entry name" value="cleavage_of_the_Ca-Cb_bond_in"/>
    <property type="match status" value="1"/>
</dbReference>
<keyword evidence="4" id="KW-0479">Metal-binding</keyword>
<feature type="domain" description="Radical SAM core" evidence="8">
    <location>
        <begin position="71"/>
        <end position="304"/>
    </location>
</feature>
<dbReference type="InterPro" id="IPR013785">
    <property type="entry name" value="Aldolase_TIM"/>
</dbReference>
<name>A0A0F0CS65_9BACT</name>
<dbReference type="GO" id="GO:0051539">
    <property type="term" value="F:4 iron, 4 sulfur cluster binding"/>
    <property type="evidence" value="ECO:0007669"/>
    <property type="project" value="UniProtKB-KW"/>
</dbReference>
<protein>
    <submittedName>
        <fullName evidence="9">Thiamine biosynthesis protein ThiH</fullName>
    </submittedName>
</protein>
<evidence type="ECO:0000256" key="7">
    <source>
        <dbReference type="ARBA" id="ARBA00034078"/>
    </source>
</evidence>
<keyword evidence="10" id="KW-1185">Reference proteome</keyword>
<dbReference type="InterPro" id="IPR010722">
    <property type="entry name" value="BATS_dom"/>
</dbReference>
<comment type="cofactor">
    <cofactor evidence="7">
        <name>[2Fe-2S] cluster</name>
        <dbReference type="ChEBI" id="CHEBI:190135"/>
    </cofactor>
</comment>
<dbReference type="Pfam" id="PF06968">
    <property type="entry name" value="BATS"/>
    <property type="match status" value="1"/>
</dbReference>
<dbReference type="CDD" id="cd01335">
    <property type="entry name" value="Radical_SAM"/>
    <property type="match status" value="1"/>
</dbReference>
<dbReference type="SFLD" id="SFLDG01060">
    <property type="entry name" value="BATS_domain_containing"/>
    <property type="match status" value="1"/>
</dbReference>
<dbReference type="InterPro" id="IPR034428">
    <property type="entry name" value="ThiH/NoCL/HydG-like"/>
</dbReference>
<dbReference type="PANTHER" id="PTHR43583">
    <property type="entry name" value="2-IMINOACETATE SYNTHASE"/>
    <property type="match status" value="1"/>
</dbReference>
<keyword evidence="6" id="KW-0411">Iron-sulfur</keyword>
<proteinExistence type="predicted"/>
<dbReference type="NCBIfam" id="TIGR03955">
    <property type="entry name" value="rSAM_HydG"/>
    <property type="match status" value="1"/>
</dbReference>
<dbReference type="GO" id="GO:0042364">
    <property type="term" value="P:water-soluble vitamin biosynthetic process"/>
    <property type="evidence" value="ECO:0007669"/>
    <property type="project" value="UniProtKB-ARBA"/>
</dbReference>
<keyword evidence="3" id="KW-0949">S-adenosyl-L-methionine</keyword>
<dbReference type="SUPFAM" id="SSF102114">
    <property type="entry name" value="Radical SAM enzymes"/>
    <property type="match status" value="1"/>
</dbReference>
<dbReference type="GO" id="GO:0003824">
    <property type="term" value="F:catalytic activity"/>
    <property type="evidence" value="ECO:0007669"/>
    <property type="project" value="InterPro"/>
</dbReference>
<sequence>MKYIDGSRIKDILDKARNIRSERVKDILNKSKELHRLTLEETAVLLSLEGEENERAILSTASFVKNKIYGKRVVLFAPLYISNVCSNYCTYCSFKADNNLFERKKLTQKEIARETNALLKAGHKRILMVAGENGSLDKGNADFYVESIRTIYSERYGENRISRINVNCAPLNEEGFKKLKKEGIGTYQLFQETYHDDTYKEVHPKGPKSDPDVRIEAIDKAFRAGIDDVGIGVLYGLYDYKFETLGLLMHTEHLEKTFGVGPHTISVPRVKPACGAEYTNNVPYKVSDKDFKKLIAIIRLSVPYTGIILSTRETPYLRDSLFDCGVSQISAGSSTSPGGYSGSNEGDKNTQFILNDHRSLDGVVMSLIDGKLIPSFCTACYREGRTGKTFMGFANTGTIKGKCAMNALITLKEYLDDHSSEITRKKGYALIDECKNNLNEDERKRLSKIFQDIDRGKRDEHI</sequence>
<dbReference type="PANTHER" id="PTHR43583:SF2">
    <property type="entry name" value="THIAZOLE BIOSYNTHESIS PROTEIN"/>
    <property type="match status" value="1"/>
</dbReference>
<evidence type="ECO:0000256" key="3">
    <source>
        <dbReference type="ARBA" id="ARBA00022691"/>
    </source>
</evidence>
<evidence type="ECO:0000313" key="10">
    <source>
        <dbReference type="Proteomes" id="UP000033428"/>
    </source>
</evidence>
<evidence type="ECO:0000259" key="8">
    <source>
        <dbReference type="PROSITE" id="PS51918"/>
    </source>
</evidence>